<sequence length="1165" mass="131524">MFRRLGQFVKSLVGSERDISGDPTGEFVGKDRKKKRRRKSKRDRSASPPNAFVPPMVWPGYSYPPPGFPLPGYHSQIPFHPPFNLSNDSFQRMLLQHNTKLPTSDLKTGTVPIAPNRKSTKKRARSPSYSSGSESMTSHTEDNSDDVNFNGLGDDNKSESDSKSADIVDEHDWPNGDVERRCLEAVKKETRLGESKWAFRSTGHHPWRGVTAEARKCLGVFLCSNPSCARPVRPKTQAAAREKQLATPCTICKSSLAHHPCNVRAFYYTIVDGGETYSVWEHAGTHTHKRPPDPRQLTLNERTKLDQQVPRAPKATVHQLRVGDLVPGSVPLHGIKPTLAHPKSANYAVQQSRKRQGLLSPDESVKGVFSCFELFANLNTKLGEEFLIESSVSSPAFLMFQNRFMRCVLADAVVSWDKDAPELVGQHGGVTDGNHSFFRNGTLVATAVYDTIIQTWVPVLYTWVHKLDTEHHLPHFRKIAHQIVDICQEKGLELKDEFLLHVFDFAQAEHAAHAESFVEAKIRMFSNWHHLSPEAQAIQRAEWLKMAEKYQVGCRVHFKRSANRIQSSHSLVPPEDGTSFMSKIHQLLSKKTSTESFDSIINDLAATYPRITGWLSWWLRSRIASLIFPAKSLVEPHHREKVPNSSNVIESIHHLTNHAVGKEHDIVSGAESLLIHSRELEAQRRSIQDGHNEPLPPRSPQKPRKPVVPVDDSVNGRAPDTVERLGLPPSVPQDQVSRSTSIREVELLAYVWNGRNSCFWDSGLELLYRAYCCWPEDEAQRFRLQLIQQAKSSFLTWMFFHFHNRRMRVEENQRRKLRQELLIGQQKMSHYIFDKWELLPHGSYGSVTMWLPRALKDGSPPLEIQAHLGIQQLANLRCSSGHLTSFYSPETPIVCHSVSAAYVHALTLNVGHTISIGNYLTRWIPNTKESVDSPLHVHHGVADCSQKSCSHRSSFVEATISWPRILCLSTLPLADGSATPKAAYPSRPTFDNKITIMDDEGTVTYELVGRSIFHHEQQHFTSQVRFRNKTFTYDDITSGGDTLLLPSTDDGLLQSTVQRDMLYVYYRTSTKASTRRSKEAILSDHQLLTALKAPVMVRKTGEDGESVYETESDNDSLDSVIDFDLGSMADVVKCTEAPIIYPRRLPRFYHPYPFASPSPTALAVH</sequence>
<feature type="domain" description="GCM" evidence="2">
    <location>
        <begin position="151"/>
        <end position="305"/>
    </location>
</feature>
<evidence type="ECO:0000256" key="1">
    <source>
        <dbReference type="SAM" id="MobiDB-lite"/>
    </source>
</evidence>
<feature type="compositionally biased region" description="Polar residues" evidence="1">
    <location>
        <begin position="127"/>
        <end position="138"/>
    </location>
</feature>
<dbReference type="SUPFAM" id="SSF90073">
    <property type="entry name" value="GCM domain"/>
    <property type="match status" value="1"/>
</dbReference>
<organism evidence="3 4">
    <name type="scientific">Coprinopsis cinerea (strain Okayama-7 / 130 / ATCC MYA-4618 / FGSC 9003)</name>
    <name type="common">Inky cap fungus</name>
    <name type="synonym">Hormographiella aspergillata</name>
    <dbReference type="NCBI Taxonomy" id="240176"/>
    <lineage>
        <taxon>Eukaryota</taxon>
        <taxon>Fungi</taxon>
        <taxon>Dikarya</taxon>
        <taxon>Basidiomycota</taxon>
        <taxon>Agaricomycotina</taxon>
        <taxon>Agaricomycetes</taxon>
        <taxon>Agaricomycetidae</taxon>
        <taxon>Agaricales</taxon>
        <taxon>Agaricineae</taxon>
        <taxon>Psathyrellaceae</taxon>
        <taxon>Coprinopsis</taxon>
    </lineage>
</organism>
<dbReference type="HOGENOM" id="CLU_274745_0_0_1"/>
<accession>A8NM27</accession>
<feature type="compositionally biased region" description="Basic residues" evidence="1">
    <location>
        <begin position="31"/>
        <end position="42"/>
    </location>
</feature>
<name>A8NM27_COPC7</name>
<proteinExistence type="predicted"/>
<dbReference type="OrthoDB" id="3046222at2759"/>
<dbReference type="OMA" id="FRTEAME"/>
<dbReference type="Pfam" id="PF03615">
    <property type="entry name" value="GCM"/>
    <property type="match status" value="1"/>
</dbReference>
<keyword evidence="4" id="KW-1185">Reference proteome</keyword>
<evidence type="ECO:0000259" key="2">
    <source>
        <dbReference type="PROSITE" id="PS50807"/>
    </source>
</evidence>
<reference evidence="3 4" key="1">
    <citation type="journal article" date="2010" name="Proc. Natl. Acad. Sci. U.S.A.">
        <title>Insights into evolution of multicellular fungi from the assembled chromosomes of the mushroom Coprinopsis cinerea (Coprinus cinereus).</title>
        <authorList>
            <person name="Stajich J.E."/>
            <person name="Wilke S.K."/>
            <person name="Ahren D."/>
            <person name="Au C.H."/>
            <person name="Birren B.W."/>
            <person name="Borodovsky M."/>
            <person name="Burns C."/>
            <person name="Canback B."/>
            <person name="Casselton L.A."/>
            <person name="Cheng C.K."/>
            <person name="Deng J."/>
            <person name="Dietrich F.S."/>
            <person name="Fargo D.C."/>
            <person name="Farman M.L."/>
            <person name="Gathman A.C."/>
            <person name="Goldberg J."/>
            <person name="Guigo R."/>
            <person name="Hoegger P.J."/>
            <person name="Hooker J.B."/>
            <person name="Huggins A."/>
            <person name="James T.Y."/>
            <person name="Kamada T."/>
            <person name="Kilaru S."/>
            <person name="Kodira C."/>
            <person name="Kues U."/>
            <person name="Kupfer D."/>
            <person name="Kwan H.S."/>
            <person name="Lomsadze A."/>
            <person name="Li W."/>
            <person name="Lilly W.W."/>
            <person name="Ma L.J."/>
            <person name="Mackey A.J."/>
            <person name="Manning G."/>
            <person name="Martin F."/>
            <person name="Muraguchi H."/>
            <person name="Natvig D.O."/>
            <person name="Palmerini H."/>
            <person name="Ramesh M.A."/>
            <person name="Rehmeyer C.J."/>
            <person name="Roe B.A."/>
            <person name="Shenoy N."/>
            <person name="Stanke M."/>
            <person name="Ter-Hovhannisyan V."/>
            <person name="Tunlid A."/>
            <person name="Velagapudi R."/>
            <person name="Vision T.J."/>
            <person name="Zeng Q."/>
            <person name="Zolan M.E."/>
            <person name="Pukkila P.J."/>
        </authorList>
    </citation>
    <scope>NUCLEOTIDE SEQUENCE [LARGE SCALE GENOMIC DNA]</scope>
    <source>
        <strain evidence="4">Okayama-7 / 130 / ATCC MYA-4618 / FGSC 9003</strain>
    </source>
</reference>
<dbReference type="GeneID" id="6011348"/>
<dbReference type="InterPro" id="IPR043020">
    <property type="entry name" value="GCM_large"/>
</dbReference>
<dbReference type="Gene3D" id="3.30.70.3530">
    <property type="entry name" value="GCM motif"/>
    <property type="match status" value="1"/>
</dbReference>
<dbReference type="Proteomes" id="UP000001861">
    <property type="component" value="Unassembled WGS sequence"/>
</dbReference>
<dbReference type="InParanoid" id="A8NM27"/>
<gene>
    <name evidence="3" type="ORF">CC1G_08475</name>
</gene>
<dbReference type="InterPro" id="IPR036115">
    <property type="entry name" value="GCM_dom_sf"/>
</dbReference>
<dbReference type="InterPro" id="IPR003902">
    <property type="entry name" value="Tscrpt_reg_GCM"/>
</dbReference>
<protein>
    <recommendedName>
        <fullName evidence="2">GCM domain-containing protein</fullName>
    </recommendedName>
</protein>
<dbReference type="Gene3D" id="2.20.25.670">
    <property type="entry name" value="GCM domain, large subdomain"/>
    <property type="match status" value="1"/>
</dbReference>
<feature type="region of interest" description="Disordered" evidence="1">
    <location>
        <begin position="101"/>
        <end position="171"/>
    </location>
</feature>
<dbReference type="KEGG" id="cci:CC1G_08475"/>
<comment type="caution">
    <text evidence="3">The sequence shown here is derived from an EMBL/GenBank/DDBJ whole genome shotgun (WGS) entry which is preliminary data.</text>
</comment>
<feature type="region of interest" description="Disordered" evidence="1">
    <location>
        <begin position="13"/>
        <end position="57"/>
    </location>
</feature>
<dbReference type="RefSeq" id="XP_001834830.2">
    <property type="nucleotide sequence ID" value="XM_001834778.2"/>
</dbReference>
<feature type="region of interest" description="Disordered" evidence="1">
    <location>
        <begin position="687"/>
        <end position="735"/>
    </location>
</feature>
<dbReference type="VEuPathDB" id="FungiDB:CC1G_08475"/>
<feature type="compositionally biased region" description="Basic and acidic residues" evidence="1">
    <location>
        <begin position="154"/>
        <end position="171"/>
    </location>
</feature>
<dbReference type="eggNOG" id="ENOG502S7P8">
    <property type="taxonomic scope" value="Eukaryota"/>
</dbReference>
<dbReference type="GO" id="GO:0006355">
    <property type="term" value="P:regulation of DNA-templated transcription"/>
    <property type="evidence" value="ECO:0007669"/>
    <property type="project" value="InterPro"/>
</dbReference>
<dbReference type="GO" id="GO:0003677">
    <property type="term" value="F:DNA binding"/>
    <property type="evidence" value="ECO:0007669"/>
    <property type="project" value="InterPro"/>
</dbReference>
<dbReference type="EMBL" id="AACS02000012">
    <property type="protein sequence ID" value="EAU87004.2"/>
    <property type="molecule type" value="Genomic_DNA"/>
</dbReference>
<dbReference type="AlphaFoldDB" id="A8NM27"/>
<dbReference type="PROSITE" id="PS50807">
    <property type="entry name" value="GCM"/>
    <property type="match status" value="1"/>
</dbReference>
<evidence type="ECO:0000313" key="3">
    <source>
        <dbReference type="EMBL" id="EAU87004.2"/>
    </source>
</evidence>
<evidence type="ECO:0000313" key="4">
    <source>
        <dbReference type="Proteomes" id="UP000001861"/>
    </source>
</evidence>
<dbReference type="InterPro" id="IPR043021">
    <property type="entry name" value="GCM_small"/>
</dbReference>